<dbReference type="Proteomes" id="UP000324222">
    <property type="component" value="Unassembled WGS sequence"/>
</dbReference>
<gene>
    <name evidence="2" type="ORF">E2C01_085948</name>
</gene>
<comment type="caution">
    <text evidence="2">The sequence shown here is derived from an EMBL/GenBank/DDBJ whole genome shotgun (WGS) entry which is preliminary data.</text>
</comment>
<dbReference type="EMBL" id="VSRR010086067">
    <property type="protein sequence ID" value="MPC90944.1"/>
    <property type="molecule type" value="Genomic_DNA"/>
</dbReference>
<evidence type="ECO:0000313" key="3">
    <source>
        <dbReference type="Proteomes" id="UP000324222"/>
    </source>
</evidence>
<organism evidence="2 3">
    <name type="scientific">Portunus trituberculatus</name>
    <name type="common">Swimming crab</name>
    <name type="synonym">Neptunus trituberculatus</name>
    <dbReference type="NCBI Taxonomy" id="210409"/>
    <lineage>
        <taxon>Eukaryota</taxon>
        <taxon>Metazoa</taxon>
        <taxon>Ecdysozoa</taxon>
        <taxon>Arthropoda</taxon>
        <taxon>Crustacea</taxon>
        <taxon>Multicrustacea</taxon>
        <taxon>Malacostraca</taxon>
        <taxon>Eumalacostraca</taxon>
        <taxon>Eucarida</taxon>
        <taxon>Decapoda</taxon>
        <taxon>Pleocyemata</taxon>
        <taxon>Brachyura</taxon>
        <taxon>Eubrachyura</taxon>
        <taxon>Portunoidea</taxon>
        <taxon>Portunidae</taxon>
        <taxon>Portuninae</taxon>
        <taxon>Portunus</taxon>
    </lineage>
</organism>
<accession>A0A5B7JF14</accession>
<dbReference type="AlphaFoldDB" id="A0A5B7JF14"/>
<evidence type="ECO:0000313" key="2">
    <source>
        <dbReference type="EMBL" id="MPC90944.1"/>
    </source>
</evidence>
<evidence type="ECO:0000256" key="1">
    <source>
        <dbReference type="SAM" id="MobiDB-lite"/>
    </source>
</evidence>
<feature type="region of interest" description="Disordered" evidence="1">
    <location>
        <begin position="1"/>
        <end position="142"/>
    </location>
</feature>
<proteinExistence type="predicted"/>
<protein>
    <submittedName>
        <fullName evidence="2">Uncharacterized protein</fullName>
    </submittedName>
</protein>
<reference evidence="2 3" key="1">
    <citation type="submission" date="2019-05" db="EMBL/GenBank/DDBJ databases">
        <title>Another draft genome of Portunus trituberculatus and its Hox gene families provides insights of decapod evolution.</title>
        <authorList>
            <person name="Jeong J.-H."/>
            <person name="Song I."/>
            <person name="Kim S."/>
            <person name="Choi T."/>
            <person name="Kim D."/>
            <person name="Ryu S."/>
            <person name="Kim W."/>
        </authorList>
    </citation>
    <scope>NUCLEOTIDE SEQUENCE [LARGE SCALE GENOMIC DNA]</scope>
    <source>
        <tissue evidence="2">Muscle</tissue>
    </source>
</reference>
<name>A0A5B7JF14_PORTR</name>
<keyword evidence="3" id="KW-1185">Reference proteome</keyword>
<feature type="compositionally biased region" description="Basic and acidic residues" evidence="1">
    <location>
        <begin position="97"/>
        <end position="114"/>
    </location>
</feature>
<sequence length="142" mass="15155">MPRLELPGPTLEAATPPRAASDEGCDGSTRGPRGHAGTKWAAGFHVSGGGEFASDANGRDNCSIFSPPSHKSKSAGTTRVVAAPPAAKIRLCHSHRQREDMGEDPIERLERTNITHDTAAARKYPAEQKPCQGPDRPLKPRI</sequence>